<dbReference type="EMBL" id="BAABDQ010000001">
    <property type="protein sequence ID" value="GAA3531184.1"/>
    <property type="molecule type" value="Genomic_DNA"/>
</dbReference>
<dbReference type="Proteomes" id="UP001500630">
    <property type="component" value="Unassembled WGS sequence"/>
</dbReference>
<proteinExistence type="predicted"/>
<protein>
    <recommendedName>
        <fullName evidence="3">Restriction endonuclease type IV Mrr domain-containing protein</fullName>
    </recommendedName>
</protein>
<gene>
    <name evidence="1" type="ORF">GCM10022419_007840</name>
</gene>
<reference evidence="2" key="1">
    <citation type="journal article" date="2019" name="Int. J. Syst. Evol. Microbiol.">
        <title>The Global Catalogue of Microorganisms (GCM) 10K type strain sequencing project: providing services to taxonomists for standard genome sequencing and annotation.</title>
        <authorList>
            <consortium name="The Broad Institute Genomics Platform"/>
            <consortium name="The Broad Institute Genome Sequencing Center for Infectious Disease"/>
            <person name="Wu L."/>
            <person name="Ma J."/>
        </authorList>
    </citation>
    <scope>NUCLEOTIDE SEQUENCE [LARGE SCALE GENOMIC DNA]</scope>
    <source>
        <strain evidence="2">JCM 17326</strain>
    </source>
</reference>
<keyword evidence="2" id="KW-1185">Reference proteome</keyword>
<evidence type="ECO:0008006" key="3">
    <source>
        <dbReference type="Google" id="ProtNLM"/>
    </source>
</evidence>
<accession>A0ABP6VCP0</accession>
<sequence>MKRDIEEGARLVQELEDRGFPLSAALWAHMEDSDEWLLVIAAPSEVVTSRATAYQLIQDALRDLGLNVPLSRITLVKDEDRTIQNLRALAEAERSRTLGLKFGPASISSQHVTEGYVYLRGPLEYERQVFDALRQMADLGQVLDARGSRLFADAPSRFDFIFSSARKIVLVEVHALTHRLPADHIRDTVAWHSRAAHASPAPVALLVVAKNGFTEAAEECAREFQEILRLITWSGSADISTLRAGITDLLTEEDGVSR</sequence>
<comment type="caution">
    <text evidence="1">The sequence shown here is derived from an EMBL/GenBank/DDBJ whole genome shotgun (WGS) entry which is preliminary data.</text>
</comment>
<name>A0ABP6VCP0_9ACTN</name>
<organism evidence="1 2">
    <name type="scientific">Nonomuraea rosea</name>
    <dbReference type="NCBI Taxonomy" id="638574"/>
    <lineage>
        <taxon>Bacteria</taxon>
        <taxon>Bacillati</taxon>
        <taxon>Actinomycetota</taxon>
        <taxon>Actinomycetes</taxon>
        <taxon>Streptosporangiales</taxon>
        <taxon>Streptosporangiaceae</taxon>
        <taxon>Nonomuraea</taxon>
    </lineage>
</organism>
<evidence type="ECO:0000313" key="1">
    <source>
        <dbReference type="EMBL" id="GAA3531184.1"/>
    </source>
</evidence>
<evidence type="ECO:0000313" key="2">
    <source>
        <dbReference type="Proteomes" id="UP001500630"/>
    </source>
</evidence>